<dbReference type="PANTHER" id="PTHR30093">
    <property type="entry name" value="GENERAL SECRETION PATHWAY PROTEIN G"/>
    <property type="match status" value="1"/>
</dbReference>
<sequence length="224" mass="24879">MSQRVKHKTIRGFTLIELLAVIGIIAIMVSILIPVIGGIRESARTTKCASNMRQLGVAALMFSQEHDNTTVALYYNWALELWPYVYPDRADEPLSISGNPIEKFVGTIFECPSMYFDGATTMRSYGANRRYDSSLAVYGTLDSWRPGSPVRRFHALRLENPSKTILLGETFNGSDLTPTSAIARHHGKMHGVFVDGHLELIELTGEIVEDPAKGIFWKGSSQSN</sequence>
<dbReference type="PANTHER" id="PTHR30093:SF2">
    <property type="entry name" value="TYPE II SECRETION SYSTEM PROTEIN H"/>
    <property type="match status" value="1"/>
</dbReference>
<dbReference type="RefSeq" id="WP_308985266.1">
    <property type="nucleotide sequence ID" value="NZ_JARXIC010000014.1"/>
</dbReference>
<keyword evidence="3" id="KW-1185">Reference proteome</keyword>
<evidence type="ECO:0000313" key="2">
    <source>
        <dbReference type="EMBL" id="MDQ8194800.1"/>
    </source>
</evidence>
<keyword evidence="1" id="KW-0812">Transmembrane</keyword>
<dbReference type="Pfam" id="PF07963">
    <property type="entry name" value="N_methyl"/>
    <property type="match status" value="1"/>
</dbReference>
<dbReference type="Gene3D" id="3.30.700.10">
    <property type="entry name" value="Glycoprotein, Type 4 Pilin"/>
    <property type="match status" value="1"/>
</dbReference>
<accession>A0ABU1ALS2</accession>
<proteinExistence type="predicted"/>
<dbReference type="Proteomes" id="UP001243717">
    <property type="component" value="Unassembled WGS sequence"/>
</dbReference>
<dbReference type="InterPro" id="IPR045584">
    <property type="entry name" value="Pilin-like"/>
</dbReference>
<feature type="transmembrane region" description="Helical" evidence="1">
    <location>
        <begin position="12"/>
        <end position="37"/>
    </location>
</feature>
<dbReference type="PROSITE" id="PS00409">
    <property type="entry name" value="PROKAR_NTER_METHYL"/>
    <property type="match status" value="1"/>
</dbReference>
<evidence type="ECO:0000313" key="3">
    <source>
        <dbReference type="Proteomes" id="UP001243717"/>
    </source>
</evidence>
<keyword evidence="1" id="KW-1133">Transmembrane helix</keyword>
<protein>
    <submittedName>
        <fullName evidence="2">Prepilin-type N-terminal cleavage/methylation domain-containing protein</fullName>
    </submittedName>
</protein>
<gene>
    <name evidence="2" type="ORF">QEH59_10210</name>
</gene>
<organism evidence="2 3">
    <name type="scientific">Thalassobacterium sedimentorum</name>
    <dbReference type="NCBI Taxonomy" id="3041258"/>
    <lineage>
        <taxon>Bacteria</taxon>
        <taxon>Pseudomonadati</taxon>
        <taxon>Verrucomicrobiota</taxon>
        <taxon>Opitutia</taxon>
        <taxon>Puniceicoccales</taxon>
        <taxon>Coraliomargaritaceae</taxon>
        <taxon>Thalassobacterium</taxon>
    </lineage>
</organism>
<reference evidence="2 3" key="1">
    <citation type="submission" date="2023-04" db="EMBL/GenBank/DDBJ databases">
        <title>A novel bacteria isolated from coastal sediment.</title>
        <authorList>
            <person name="Liu X.-J."/>
            <person name="Du Z.-J."/>
        </authorList>
    </citation>
    <scope>NUCLEOTIDE SEQUENCE [LARGE SCALE GENOMIC DNA]</scope>
    <source>
        <strain evidence="2 3">SDUM461004</strain>
    </source>
</reference>
<evidence type="ECO:0000256" key="1">
    <source>
        <dbReference type="SAM" id="Phobius"/>
    </source>
</evidence>
<dbReference type="NCBIfam" id="TIGR02532">
    <property type="entry name" value="IV_pilin_GFxxxE"/>
    <property type="match status" value="1"/>
</dbReference>
<dbReference type="SUPFAM" id="SSF54523">
    <property type="entry name" value="Pili subunits"/>
    <property type="match status" value="1"/>
</dbReference>
<dbReference type="InterPro" id="IPR012902">
    <property type="entry name" value="N_methyl_site"/>
</dbReference>
<name>A0ABU1ALS2_9BACT</name>
<keyword evidence="1" id="KW-0472">Membrane</keyword>
<dbReference type="EMBL" id="JARXIC010000014">
    <property type="protein sequence ID" value="MDQ8194800.1"/>
    <property type="molecule type" value="Genomic_DNA"/>
</dbReference>
<comment type="caution">
    <text evidence="2">The sequence shown here is derived from an EMBL/GenBank/DDBJ whole genome shotgun (WGS) entry which is preliminary data.</text>
</comment>